<feature type="transmembrane region" description="Helical" evidence="1">
    <location>
        <begin position="88"/>
        <end position="107"/>
    </location>
</feature>
<comment type="caution">
    <text evidence="2">The sequence shown here is derived from an EMBL/GenBank/DDBJ whole genome shotgun (WGS) entry which is preliminary data.</text>
</comment>
<gene>
    <name evidence="2" type="ORF">TrLO_g5811</name>
</gene>
<accession>A0A9W6ZMT3</accession>
<evidence type="ECO:0000256" key="1">
    <source>
        <dbReference type="SAM" id="Phobius"/>
    </source>
</evidence>
<organism evidence="2 3">
    <name type="scientific">Triparma laevis f. longispina</name>
    <dbReference type="NCBI Taxonomy" id="1714387"/>
    <lineage>
        <taxon>Eukaryota</taxon>
        <taxon>Sar</taxon>
        <taxon>Stramenopiles</taxon>
        <taxon>Ochrophyta</taxon>
        <taxon>Bolidophyceae</taxon>
        <taxon>Parmales</taxon>
        <taxon>Triparmaceae</taxon>
        <taxon>Triparma</taxon>
    </lineage>
</organism>
<dbReference type="Proteomes" id="UP001165122">
    <property type="component" value="Unassembled WGS sequence"/>
</dbReference>
<evidence type="ECO:0000313" key="3">
    <source>
        <dbReference type="Proteomes" id="UP001165122"/>
    </source>
</evidence>
<sequence>MSKESEAKHVIDDGLLLNLAFLTFMPIANKIAPKSVQSETAWTLSSIATLKGLKWWQQIQGGLTTILMLTALYLFSELGVEGEENGNLAMVGASGLGCMLLTILINLTMLNRATTEHHAQRQPSELDLSHEIQSKRKFSTSEVEENAIALALL</sequence>
<keyword evidence="3" id="KW-1185">Reference proteome</keyword>
<feature type="transmembrane region" description="Helical" evidence="1">
    <location>
        <begin position="59"/>
        <end position="76"/>
    </location>
</feature>
<protein>
    <submittedName>
        <fullName evidence="2">Uncharacterized protein</fullName>
    </submittedName>
</protein>
<keyword evidence="1" id="KW-0472">Membrane</keyword>
<dbReference type="EMBL" id="BRXW01000441">
    <property type="protein sequence ID" value="GMH55126.1"/>
    <property type="molecule type" value="Genomic_DNA"/>
</dbReference>
<evidence type="ECO:0000313" key="2">
    <source>
        <dbReference type="EMBL" id="GMH55126.1"/>
    </source>
</evidence>
<proteinExistence type="predicted"/>
<name>A0A9W6ZMT3_9STRA</name>
<dbReference type="AlphaFoldDB" id="A0A9W6ZMT3"/>
<keyword evidence="1" id="KW-0812">Transmembrane</keyword>
<reference evidence="3" key="1">
    <citation type="journal article" date="2023" name="Commun. Biol.">
        <title>Genome analysis of Parmales, the sister group of diatoms, reveals the evolutionary specialization of diatoms from phago-mixotrophs to photoautotrophs.</title>
        <authorList>
            <person name="Ban H."/>
            <person name="Sato S."/>
            <person name="Yoshikawa S."/>
            <person name="Yamada K."/>
            <person name="Nakamura Y."/>
            <person name="Ichinomiya M."/>
            <person name="Sato N."/>
            <person name="Blanc-Mathieu R."/>
            <person name="Endo H."/>
            <person name="Kuwata A."/>
            <person name="Ogata H."/>
        </authorList>
    </citation>
    <scope>NUCLEOTIDE SEQUENCE [LARGE SCALE GENOMIC DNA]</scope>
    <source>
        <strain evidence="3">NIES 3700</strain>
    </source>
</reference>
<keyword evidence="1" id="KW-1133">Transmembrane helix</keyword>